<dbReference type="SUPFAM" id="SSF69118">
    <property type="entry name" value="AhpD-like"/>
    <property type="match status" value="1"/>
</dbReference>
<accession>A0ABW4JPE7</accession>
<evidence type="ECO:0000259" key="1">
    <source>
        <dbReference type="Pfam" id="PF02627"/>
    </source>
</evidence>
<dbReference type="InterPro" id="IPR003779">
    <property type="entry name" value="CMD-like"/>
</dbReference>
<dbReference type="Pfam" id="PF02627">
    <property type="entry name" value="CMD"/>
    <property type="match status" value="1"/>
</dbReference>
<dbReference type="RefSeq" id="WP_377945679.1">
    <property type="nucleotide sequence ID" value="NZ_JBHUCX010000099.1"/>
</dbReference>
<evidence type="ECO:0000313" key="3">
    <source>
        <dbReference type="Proteomes" id="UP001597079"/>
    </source>
</evidence>
<proteinExistence type="predicted"/>
<reference evidence="3" key="1">
    <citation type="journal article" date="2019" name="Int. J. Syst. Evol. Microbiol.">
        <title>The Global Catalogue of Microorganisms (GCM) 10K type strain sequencing project: providing services to taxonomists for standard genome sequencing and annotation.</title>
        <authorList>
            <consortium name="The Broad Institute Genomics Platform"/>
            <consortium name="The Broad Institute Genome Sequencing Center for Infectious Disease"/>
            <person name="Wu L."/>
            <person name="Ma J."/>
        </authorList>
    </citation>
    <scope>NUCLEOTIDE SEQUENCE [LARGE SCALE GENOMIC DNA]</scope>
    <source>
        <strain evidence="3">CGMCC 1.12286</strain>
    </source>
</reference>
<evidence type="ECO:0000313" key="2">
    <source>
        <dbReference type="EMBL" id="MFD1677766.1"/>
    </source>
</evidence>
<dbReference type="EMBL" id="JBHUCX010000099">
    <property type="protein sequence ID" value="MFD1677766.1"/>
    <property type="molecule type" value="Genomic_DNA"/>
</dbReference>
<keyword evidence="3" id="KW-1185">Reference proteome</keyword>
<organism evidence="2 3">
    <name type="scientific">Alicyclobacillus fodiniaquatilis</name>
    <dbReference type="NCBI Taxonomy" id="1661150"/>
    <lineage>
        <taxon>Bacteria</taxon>
        <taxon>Bacillati</taxon>
        <taxon>Bacillota</taxon>
        <taxon>Bacilli</taxon>
        <taxon>Bacillales</taxon>
        <taxon>Alicyclobacillaceae</taxon>
        <taxon>Alicyclobacillus</taxon>
    </lineage>
</organism>
<dbReference type="InterPro" id="IPR004675">
    <property type="entry name" value="AhpD_core"/>
</dbReference>
<comment type="caution">
    <text evidence="2">The sequence shown here is derived from an EMBL/GenBank/DDBJ whole genome shotgun (WGS) entry which is preliminary data.</text>
</comment>
<dbReference type="Gene3D" id="1.20.1290.10">
    <property type="entry name" value="AhpD-like"/>
    <property type="match status" value="1"/>
</dbReference>
<dbReference type="PANTHER" id="PTHR34846">
    <property type="entry name" value="4-CARBOXYMUCONOLACTONE DECARBOXYLASE FAMILY PROTEIN (AFU_ORTHOLOGUE AFUA_6G11590)"/>
    <property type="match status" value="1"/>
</dbReference>
<gene>
    <name evidence="2" type="ORF">ACFSB2_24185</name>
</gene>
<name>A0ABW4JPE7_9BACL</name>
<sequence>MEQRIQYFKVVPQATKLLMELEKYFDTTELDEKLRELVKIRASQINGCAFCLDMHTKDARALGETEQRIYSLNAWHEAPFFTEQERVALELAEHLTLVSEKRVPDDLYQRIRQHFDEKQYTDLVLAIGMINYWNRISIAMNAIPGHYASSKRPKVQ</sequence>
<dbReference type="NCBIfam" id="TIGR00778">
    <property type="entry name" value="ahpD_dom"/>
    <property type="match status" value="1"/>
</dbReference>
<protein>
    <submittedName>
        <fullName evidence="2">Carboxymuconolactone decarboxylase family protein</fullName>
    </submittedName>
</protein>
<dbReference type="Proteomes" id="UP001597079">
    <property type="component" value="Unassembled WGS sequence"/>
</dbReference>
<dbReference type="PANTHER" id="PTHR34846:SF10">
    <property type="entry name" value="CYTOPLASMIC PROTEIN"/>
    <property type="match status" value="1"/>
</dbReference>
<dbReference type="InterPro" id="IPR029032">
    <property type="entry name" value="AhpD-like"/>
</dbReference>
<feature type="domain" description="Carboxymuconolactone decarboxylase-like" evidence="1">
    <location>
        <begin position="13"/>
        <end position="93"/>
    </location>
</feature>